<reference evidence="1 2" key="1">
    <citation type="journal article" date="2017" name="Front. Genet.">
        <title>Draft sequencing of the heterozygous diploid genome of Satsuma (Citrus unshiu Marc.) using a hybrid assembly approach.</title>
        <authorList>
            <person name="Shimizu T."/>
            <person name="Tanizawa Y."/>
            <person name="Mochizuki T."/>
            <person name="Nagasaki H."/>
            <person name="Yoshioka T."/>
            <person name="Toyoda A."/>
            <person name="Fujiyama A."/>
            <person name="Kaminuma E."/>
            <person name="Nakamura Y."/>
        </authorList>
    </citation>
    <scope>NUCLEOTIDE SEQUENCE [LARGE SCALE GENOMIC DNA]</scope>
    <source>
        <strain evidence="2">cv. Miyagawa wase</strain>
    </source>
</reference>
<keyword evidence="2" id="KW-1185">Reference proteome</keyword>
<proteinExistence type="predicted"/>
<accession>A0A2H5PE33</accession>
<protein>
    <submittedName>
        <fullName evidence="1">Uncharacterized protein</fullName>
    </submittedName>
</protein>
<organism evidence="1 2">
    <name type="scientific">Citrus unshiu</name>
    <name type="common">Satsuma mandarin</name>
    <name type="synonym">Citrus nobilis var. unshiu</name>
    <dbReference type="NCBI Taxonomy" id="55188"/>
    <lineage>
        <taxon>Eukaryota</taxon>
        <taxon>Viridiplantae</taxon>
        <taxon>Streptophyta</taxon>
        <taxon>Embryophyta</taxon>
        <taxon>Tracheophyta</taxon>
        <taxon>Spermatophyta</taxon>
        <taxon>Magnoliopsida</taxon>
        <taxon>eudicotyledons</taxon>
        <taxon>Gunneridae</taxon>
        <taxon>Pentapetalae</taxon>
        <taxon>rosids</taxon>
        <taxon>malvids</taxon>
        <taxon>Sapindales</taxon>
        <taxon>Rutaceae</taxon>
        <taxon>Aurantioideae</taxon>
        <taxon>Citrus</taxon>
    </lineage>
</organism>
<evidence type="ECO:0000313" key="1">
    <source>
        <dbReference type="EMBL" id="GAY50609.1"/>
    </source>
</evidence>
<gene>
    <name evidence="1" type="ORF">CUMW_128000</name>
</gene>
<dbReference type="EMBL" id="BDQV01000064">
    <property type="protein sequence ID" value="GAY50609.1"/>
    <property type="molecule type" value="Genomic_DNA"/>
</dbReference>
<dbReference type="AlphaFoldDB" id="A0A2H5PE33"/>
<comment type="caution">
    <text evidence="1">The sequence shown here is derived from an EMBL/GenBank/DDBJ whole genome shotgun (WGS) entry which is preliminary data.</text>
</comment>
<name>A0A2H5PE33_CITUN</name>
<sequence>MAHSVPYPSYKFLPSISNKASATECLVVMEPEGEKLVNIRAIKLALSHTNNFLDFLPWKNCEAFSCHARNPESDLLVSASAKLSRELNDLSLTFLFLSTARFTTFDIGNRVNSPIIGVHKIRLQGTGDERVVECRHVGISFTSRALF</sequence>
<evidence type="ECO:0000313" key="2">
    <source>
        <dbReference type="Proteomes" id="UP000236630"/>
    </source>
</evidence>
<dbReference type="Proteomes" id="UP000236630">
    <property type="component" value="Unassembled WGS sequence"/>
</dbReference>